<evidence type="ECO:0000313" key="3">
    <source>
        <dbReference type="Proteomes" id="UP000632454"/>
    </source>
</evidence>
<evidence type="ECO:0000256" key="1">
    <source>
        <dbReference type="SAM" id="MobiDB-lite"/>
    </source>
</evidence>
<reference evidence="3" key="1">
    <citation type="journal article" date="2019" name="Int. J. Syst. Evol. Microbiol.">
        <title>The Global Catalogue of Microorganisms (GCM) 10K type strain sequencing project: providing services to taxonomists for standard genome sequencing and annotation.</title>
        <authorList>
            <consortium name="The Broad Institute Genomics Platform"/>
            <consortium name="The Broad Institute Genome Sequencing Center for Infectious Disease"/>
            <person name="Wu L."/>
            <person name="Ma J."/>
        </authorList>
    </citation>
    <scope>NUCLEOTIDE SEQUENCE [LARGE SCALE GENOMIC DNA]</scope>
    <source>
        <strain evidence="3">CCM 7855</strain>
    </source>
</reference>
<feature type="region of interest" description="Disordered" evidence="1">
    <location>
        <begin position="52"/>
        <end position="74"/>
    </location>
</feature>
<sequence>MQKIQMQTQEGLMSTEQQKCPHCGNPIARTSRSSNTEWQATPNSLVKIGKLIYGGGGKSGPNGGTTYFDPPETR</sequence>
<protein>
    <submittedName>
        <fullName evidence="2">Uncharacterized protein</fullName>
    </submittedName>
</protein>
<organism evidence="2 3">
    <name type="scientific">Williamsia phyllosphaerae</name>
    <dbReference type="NCBI Taxonomy" id="885042"/>
    <lineage>
        <taxon>Bacteria</taxon>
        <taxon>Bacillati</taxon>
        <taxon>Actinomycetota</taxon>
        <taxon>Actinomycetes</taxon>
        <taxon>Mycobacteriales</taxon>
        <taxon>Nocardiaceae</taxon>
        <taxon>Williamsia</taxon>
    </lineage>
</organism>
<accession>A0ABQ1V7D4</accession>
<evidence type="ECO:0000313" key="2">
    <source>
        <dbReference type="EMBL" id="GGF38981.1"/>
    </source>
</evidence>
<feature type="compositionally biased region" description="Polar residues" evidence="1">
    <location>
        <begin position="28"/>
        <end position="40"/>
    </location>
</feature>
<name>A0ABQ1V7D4_9NOCA</name>
<gene>
    <name evidence="2" type="ORF">GCM10007298_38350</name>
</gene>
<comment type="caution">
    <text evidence="2">The sequence shown here is derived from an EMBL/GenBank/DDBJ whole genome shotgun (WGS) entry which is preliminary data.</text>
</comment>
<dbReference type="Proteomes" id="UP000632454">
    <property type="component" value="Unassembled WGS sequence"/>
</dbReference>
<proteinExistence type="predicted"/>
<dbReference type="EMBL" id="BMCS01000003">
    <property type="protein sequence ID" value="GGF38981.1"/>
    <property type="molecule type" value="Genomic_DNA"/>
</dbReference>
<feature type="compositionally biased region" description="Polar residues" evidence="1">
    <location>
        <begin position="1"/>
        <end position="18"/>
    </location>
</feature>
<keyword evidence="3" id="KW-1185">Reference proteome</keyword>
<feature type="compositionally biased region" description="Gly residues" evidence="1">
    <location>
        <begin position="52"/>
        <end position="63"/>
    </location>
</feature>
<feature type="region of interest" description="Disordered" evidence="1">
    <location>
        <begin position="1"/>
        <end position="40"/>
    </location>
</feature>